<dbReference type="EMBL" id="CP041666">
    <property type="protein sequence ID" value="QDP41116.1"/>
    <property type="molecule type" value="Genomic_DNA"/>
</dbReference>
<evidence type="ECO:0000259" key="1">
    <source>
        <dbReference type="PROSITE" id="PS51819"/>
    </source>
</evidence>
<dbReference type="InterPro" id="IPR004360">
    <property type="entry name" value="Glyas_Fos-R_dOase_dom"/>
</dbReference>
<dbReference type="Proteomes" id="UP000315215">
    <property type="component" value="Chromosome"/>
</dbReference>
<dbReference type="InterPro" id="IPR037523">
    <property type="entry name" value="VOC_core"/>
</dbReference>
<keyword evidence="3" id="KW-1185">Reference proteome</keyword>
<protein>
    <submittedName>
        <fullName evidence="2">VOC family protein</fullName>
    </submittedName>
</protein>
<evidence type="ECO:0000313" key="3">
    <source>
        <dbReference type="Proteomes" id="UP000315215"/>
    </source>
</evidence>
<dbReference type="KEGG" id="aqt:FN924_13495"/>
<dbReference type="PANTHER" id="PTHR36437">
    <property type="entry name" value="GLYOXALASE/BLEOMYCIN RESISTANCE PROTEIN/DIOXYGENASE"/>
    <property type="match status" value="1"/>
</dbReference>
<dbReference type="InterPro" id="IPR029068">
    <property type="entry name" value="Glyas_Bleomycin-R_OHBP_Dase"/>
</dbReference>
<evidence type="ECO:0000313" key="2">
    <source>
        <dbReference type="EMBL" id="QDP41116.1"/>
    </source>
</evidence>
<name>A0A516KIE1_9BACI</name>
<dbReference type="OrthoDB" id="9803079at2"/>
<proteinExistence type="predicted"/>
<dbReference type="AlphaFoldDB" id="A0A516KIE1"/>
<dbReference type="PANTHER" id="PTHR36437:SF2">
    <property type="entry name" value="GLYOXALASE_BLEOMYCIN RESISTANCE PROTEIN_DIOXYGENASE"/>
    <property type="match status" value="1"/>
</dbReference>
<dbReference type="PROSITE" id="PS51819">
    <property type="entry name" value="VOC"/>
    <property type="match status" value="1"/>
</dbReference>
<gene>
    <name evidence="2" type="ORF">FN924_13495</name>
</gene>
<dbReference type="CDD" id="cd07263">
    <property type="entry name" value="VOC_like"/>
    <property type="match status" value="1"/>
</dbReference>
<sequence length="126" mass="14658">MISKLGQVMVYVLDQEKAVRFWTEKVGFHLVSEQSMDNGMRWFELAPSEQSDTTIVLHDKDLVAKMSPELHLGTPSLMFYTQDIKKLYQDFKDKDIHVGELVEMPTGRVFNFSDEEDNYFAVMETI</sequence>
<accession>A0A516KIE1</accession>
<dbReference type="Gene3D" id="3.10.180.10">
    <property type="entry name" value="2,3-Dihydroxybiphenyl 1,2-Dioxygenase, domain 1"/>
    <property type="match status" value="1"/>
</dbReference>
<organism evidence="2 3">
    <name type="scientific">Radiobacillus deserti</name>
    <dbReference type="NCBI Taxonomy" id="2594883"/>
    <lineage>
        <taxon>Bacteria</taxon>
        <taxon>Bacillati</taxon>
        <taxon>Bacillota</taxon>
        <taxon>Bacilli</taxon>
        <taxon>Bacillales</taxon>
        <taxon>Bacillaceae</taxon>
        <taxon>Radiobacillus</taxon>
    </lineage>
</organism>
<dbReference type="Pfam" id="PF00903">
    <property type="entry name" value="Glyoxalase"/>
    <property type="match status" value="1"/>
</dbReference>
<dbReference type="SUPFAM" id="SSF54593">
    <property type="entry name" value="Glyoxalase/Bleomycin resistance protein/Dihydroxybiphenyl dioxygenase"/>
    <property type="match status" value="1"/>
</dbReference>
<dbReference type="RefSeq" id="WP_143895332.1">
    <property type="nucleotide sequence ID" value="NZ_CP041666.1"/>
</dbReference>
<reference evidence="2 3" key="1">
    <citation type="submission" date="2019-07" db="EMBL/GenBank/DDBJ databases">
        <authorList>
            <person name="Li J."/>
        </authorList>
    </citation>
    <scope>NUCLEOTIDE SEQUENCE [LARGE SCALE GENOMIC DNA]</scope>
    <source>
        <strain evidence="2 3">TKL69</strain>
    </source>
</reference>
<feature type="domain" description="VOC" evidence="1">
    <location>
        <begin position="4"/>
        <end position="125"/>
    </location>
</feature>